<dbReference type="PROSITE" id="PS50164">
    <property type="entry name" value="GIY_YIG"/>
    <property type="match status" value="1"/>
</dbReference>
<evidence type="ECO:0000313" key="3">
    <source>
        <dbReference type="EMBL" id="VBB47344.1"/>
    </source>
</evidence>
<dbReference type="Gene3D" id="3.40.1440.10">
    <property type="entry name" value="GIY-YIG endonuclease"/>
    <property type="match status" value="1"/>
</dbReference>
<reference evidence="3" key="1">
    <citation type="submission" date="2018-07" db="EMBL/GenBank/DDBJ databases">
        <authorList>
            <consortium name="Genoscope - CEA"/>
            <person name="William W."/>
        </authorList>
    </citation>
    <scope>NUCLEOTIDE SEQUENCE</scope>
    <source>
        <strain evidence="3">IK1</strain>
    </source>
</reference>
<dbReference type="InterPro" id="IPR000305">
    <property type="entry name" value="GIY-YIG_endonuc"/>
</dbReference>
<dbReference type="Pfam" id="PF01541">
    <property type="entry name" value="GIY-YIG"/>
    <property type="match status" value="1"/>
</dbReference>
<dbReference type="AlphaFoldDB" id="A0A653AGZ6"/>
<accession>A0A653AGZ6</accession>
<dbReference type="PANTHER" id="PTHR34477:SF5">
    <property type="entry name" value="BSL5627 PROTEIN"/>
    <property type="match status" value="1"/>
</dbReference>
<sequence>MCTFYILYSKNTDKYYVGATCDDMSERLRRHNAKHKKGFTGKSSDWKIAYCEHFENKEQAFNREKEVKKWKSRIRIEKLIEEKTM</sequence>
<dbReference type="PANTHER" id="PTHR34477">
    <property type="entry name" value="UPF0213 PROTEIN YHBQ"/>
    <property type="match status" value="1"/>
</dbReference>
<evidence type="ECO:0000256" key="1">
    <source>
        <dbReference type="ARBA" id="ARBA00007435"/>
    </source>
</evidence>
<dbReference type="InterPro" id="IPR050190">
    <property type="entry name" value="UPF0213_domain"/>
</dbReference>
<dbReference type="SUPFAM" id="SSF82771">
    <property type="entry name" value="GIY-YIG endonuclease"/>
    <property type="match status" value="1"/>
</dbReference>
<dbReference type="InterPro" id="IPR035901">
    <property type="entry name" value="GIY-YIG_endonuc_sf"/>
</dbReference>
<organism evidence="3">
    <name type="scientific">uncultured Paludibacter sp</name>
    <dbReference type="NCBI Taxonomy" id="497635"/>
    <lineage>
        <taxon>Bacteria</taxon>
        <taxon>Pseudomonadati</taxon>
        <taxon>Bacteroidota</taxon>
        <taxon>Bacteroidia</taxon>
        <taxon>Bacteroidales</taxon>
        <taxon>Paludibacteraceae</taxon>
        <taxon>Paludibacter</taxon>
        <taxon>environmental samples</taxon>
    </lineage>
</organism>
<dbReference type="EMBL" id="UPXZ01000037">
    <property type="protein sequence ID" value="VBB47344.1"/>
    <property type="molecule type" value="Genomic_DNA"/>
</dbReference>
<gene>
    <name evidence="3" type="ORF">TRIP_D420168</name>
</gene>
<proteinExistence type="inferred from homology"/>
<dbReference type="CDD" id="cd10449">
    <property type="entry name" value="GIY-YIG_SLX1_like"/>
    <property type="match status" value="1"/>
</dbReference>
<name>A0A653AGZ6_9BACT</name>
<feature type="domain" description="GIY-YIG" evidence="2">
    <location>
        <begin position="1"/>
        <end position="78"/>
    </location>
</feature>
<evidence type="ECO:0000259" key="2">
    <source>
        <dbReference type="PROSITE" id="PS50164"/>
    </source>
</evidence>
<comment type="similarity">
    <text evidence="1">Belongs to the UPF0213 family.</text>
</comment>
<protein>
    <submittedName>
        <fullName evidence="3">Excinuclease ABC C subunit domain protein</fullName>
    </submittedName>
</protein>